<protein>
    <submittedName>
        <fullName evidence="3">(California timema) hypothetical protein</fullName>
    </submittedName>
</protein>
<organism evidence="3">
    <name type="scientific">Timema californicum</name>
    <name type="common">California timema</name>
    <name type="synonym">Walking stick</name>
    <dbReference type="NCBI Taxonomy" id="61474"/>
    <lineage>
        <taxon>Eukaryota</taxon>
        <taxon>Metazoa</taxon>
        <taxon>Ecdysozoa</taxon>
        <taxon>Arthropoda</taxon>
        <taxon>Hexapoda</taxon>
        <taxon>Insecta</taxon>
        <taxon>Pterygota</taxon>
        <taxon>Neoptera</taxon>
        <taxon>Polyneoptera</taxon>
        <taxon>Phasmatodea</taxon>
        <taxon>Timematodea</taxon>
        <taxon>Timematoidea</taxon>
        <taxon>Timematidae</taxon>
        <taxon>Timema</taxon>
    </lineage>
</organism>
<name>A0A7R9IWJ5_TIMCA</name>
<evidence type="ECO:0000313" key="3">
    <source>
        <dbReference type="EMBL" id="CAD7568043.1"/>
    </source>
</evidence>
<dbReference type="GO" id="GO:0008010">
    <property type="term" value="F:structural constituent of chitin-based larval cuticle"/>
    <property type="evidence" value="ECO:0007669"/>
    <property type="project" value="TreeGrafter"/>
</dbReference>
<dbReference type="PANTHER" id="PTHR10380:SF173">
    <property type="entry name" value="CUTICULAR PROTEIN 47EF, ISOFORM C-RELATED"/>
    <property type="match status" value="1"/>
</dbReference>
<dbReference type="InterPro" id="IPR000618">
    <property type="entry name" value="Insect_cuticle"/>
</dbReference>
<dbReference type="PANTHER" id="PTHR10380">
    <property type="entry name" value="CUTICLE PROTEIN"/>
    <property type="match status" value="1"/>
</dbReference>
<dbReference type="InterPro" id="IPR050468">
    <property type="entry name" value="Cuticle_Struct_Prot"/>
</dbReference>
<dbReference type="AlphaFoldDB" id="A0A7R9IWJ5"/>
<dbReference type="PROSITE" id="PS00233">
    <property type="entry name" value="CHIT_BIND_RR_1"/>
    <property type="match status" value="1"/>
</dbReference>
<dbReference type="Pfam" id="PF00379">
    <property type="entry name" value="Chitin_bind_4"/>
    <property type="match status" value="1"/>
</dbReference>
<keyword evidence="1 2" id="KW-0193">Cuticle</keyword>
<evidence type="ECO:0000256" key="1">
    <source>
        <dbReference type="ARBA" id="ARBA00022460"/>
    </source>
</evidence>
<proteinExistence type="predicted"/>
<gene>
    <name evidence="3" type="ORF">TCMB3V08_LOCUS819</name>
</gene>
<reference evidence="3" key="1">
    <citation type="submission" date="2020-11" db="EMBL/GenBank/DDBJ databases">
        <authorList>
            <person name="Tran Van P."/>
        </authorList>
    </citation>
    <scope>NUCLEOTIDE SEQUENCE</scope>
</reference>
<dbReference type="EMBL" id="OE179210">
    <property type="protein sequence ID" value="CAD7568043.1"/>
    <property type="molecule type" value="Genomic_DNA"/>
</dbReference>
<evidence type="ECO:0000256" key="2">
    <source>
        <dbReference type="PROSITE-ProRule" id="PRU00497"/>
    </source>
</evidence>
<accession>A0A7R9IWJ5</accession>
<sequence>MLRKLSPSTTILHESNKQSKECSYSPTPPACPKDVRQNHLGSILHGLCEARDVVLVALFVSVVSAQKYNYNPSSLRDVPILAYNNDLNIDGSYKWNYETGNGIVAQEQGYLKNPGQKDLEAQVAQGSYSYTGPDGVVYTVTYIADENGFRAEGLHLPTPPPIPEAIARSLQLNANTAQPRPQGPRYNFRK</sequence>
<dbReference type="PROSITE" id="PS51155">
    <property type="entry name" value="CHIT_BIND_RR_2"/>
    <property type="match status" value="1"/>
</dbReference>
<dbReference type="InterPro" id="IPR031311">
    <property type="entry name" value="CHIT_BIND_RR_consensus"/>
</dbReference>
<dbReference type="PRINTS" id="PR00947">
    <property type="entry name" value="CUTICLE"/>
</dbReference>
<dbReference type="GO" id="GO:0062129">
    <property type="term" value="C:chitin-based extracellular matrix"/>
    <property type="evidence" value="ECO:0007669"/>
    <property type="project" value="TreeGrafter"/>
</dbReference>